<dbReference type="EMBL" id="BGPR01000027">
    <property type="protein sequence ID" value="GBL81908.1"/>
    <property type="molecule type" value="Genomic_DNA"/>
</dbReference>
<proteinExistence type="predicted"/>
<dbReference type="AlphaFoldDB" id="A0A4Y2AQ79"/>
<accession>A0A4Y2AQ79</accession>
<feature type="region of interest" description="Disordered" evidence="1">
    <location>
        <begin position="1"/>
        <end position="20"/>
    </location>
</feature>
<evidence type="ECO:0000256" key="1">
    <source>
        <dbReference type="SAM" id="MobiDB-lite"/>
    </source>
</evidence>
<reference evidence="2 3" key="1">
    <citation type="journal article" date="2019" name="Sci. Rep.">
        <title>Orb-weaving spider Araneus ventricosus genome elucidates the spidroin gene catalogue.</title>
        <authorList>
            <person name="Kono N."/>
            <person name="Nakamura H."/>
            <person name="Ohtoshi R."/>
            <person name="Moran D.A.P."/>
            <person name="Shinohara A."/>
            <person name="Yoshida Y."/>
            <person name="Fujiwara M."/>
            <person name="Mori M."/>
            <person name="Tomita M."/>
            <person name="Arakawa K."/>
        </authorList>
    </citation>
    <scope>NUCLEOTIDE SEQUENCE [LARGE SCALE GENOMIC DNA]</scope>
</reference>
<name>A0A4Y2AQ79_ARAVE</name>
<protein>
    <submittedName>
        <fullName evidence="2">Uncharacterized protein</fullName>
    </submittedName>
</protein>
<evidence type="ECO:0000313" key="3">
    <source>
        <dbReference type="Proteomes" id="UP000499080"/>
    </source>
</evidence>
<sequence>MGGLRDNDSRLSLSPSPPLHPNGHDSVNFFRENTGLWVESNTTGAFFRKWKVLFVRKGGNTRGSDLPLVMPKFRFTTQPSYLFSLIQRESIVIAKNFGIEVLVNLFVLDIPEPEKENIIGIVYVCL</sequence>
<comment type="caution">
    <text evidence="2">The sequence shown here is derived from an EMBL/GenBank/DDBJ whole genome shotgun (WGS) entry which is preliminary data.</text>
</comment>
<organism evidence="2 3">
    <name type="scientific">Araneus ventricosus</name>
    <name type="common">Orbweaver spider</name>
    <name type="synonym">Epeira ventricosa</name>
    <dbReference type="NCBI Taxonomy" id="182803"/>
    <lineage>
        <taxon>Eukaryota</taxon>
        <taxon>Metazoa</taxon>
        <taxon>Ecdysozoa</taxon>
        <taxon>Arthropoda</taxon>
        <taxon>Chelicerata</taxon>
        <taxon>Arachnida</taxon>
        <taxon>Araneae</taxon>
        <taxon>Araneomorphae</taxon>
        <taxon>Entelegynae</taxon>
        <taxon>Araneoidea</taxon>
        <taxon>Araneidae</taxon>
        <taxon>Araneus</taxon>
    </lineage>
</organism>
<gene>
    <name evidence="2" type="ORF">AVEN_50502_1</name>
</gene>
<keyword evidence="3" id="KW-1185">Reference proteome</keyword>
<evidence type="ECO:0000313" key="2">
    <source>
        <dbReference type="EMBL" id="GBL81908.1"/>
    </source>
</evidence>
<dbReference type="Proteomes" id="UP000499080">
    <property type="component" value="Unassembled WGS sequence"/>
</dbReference>